<dbReference type="InterPro" id="IPR038673">
    <property type="entry name" value="OprB_sf"/>
</dbReference>
<comment type="caution">
    <text evidence="3">The sequence shown here is derived from an EMBL/GenBank/DDBJ whole genome shotgun (WGS) entry which is preliminary data.</text>
</comment>
<dbReference type="Pfam" id="PF04966">
    <property type="entry name" value="OprB"/>
    <property type="match status" value="1"/>
</dbReference>
<dbReference type="RefSeq" id="WP_377315085.1">
    <property type="nucleotide sequence ID" value="NZ_JBHUIY010000008.1"/>
</dbReference>
<keyword evidence="4" id="KW-1185">Reference proteome</keyword>
<sequence>MGGNIRSWGAVWLGLGLLAVAAGPVRAEEGEAAPAADEARVSEDFSLHGQATSTYQVKPDFPSAYQSGNSLDHKFQARDSNTVTLFLGARLWRGAEAYVDPELSEGYGLSHTYGLAGFSNGEAQKGGSLWPKYYPARYYLKQVIGLGGEQEWIEGGANQLAGYQDVSRLTLVGGGFAASDFFQTNSYANDPRANFTNWALWESAAWDVPGNQKGYTRGLYAELNQADWALRYGAFAVPNSLNASDVTFGGDRTLSQAVEIEGRGSLAGRPGKLKLMGFYTRAAMGDYRAALRLVAQGADAAAALQRTRQPGHEKFGFAATAEQEIADELGLFARLSWNDGRNEEWGFTDADASLAGGASLKGGRWGRPDDTVGLGAAVNTITAAHRAFLAAGGSTILLGDGGLSYGHEVDLEAYYAARLLPFLTLTGDYQLIDNPGYNQDRGPAQVFGGRLHAEF</sequence>
<organism evidence="3 4">
    <name type="scientific">Phaeospirillum tilakii</name>
    <dbReference type="NCBI Taxonomy" id="741673"/>
    <lineage>
        <taxon>Bacteria</taxon>
        <taxon>Pseudomonadati</taxon>
        <taxon>Pseudomonadota</taxon>
        <taxon>Alphaproteobacteria</taxon>
        <taxon>Rhodospirillales</taxon>
        <taxon>Rhodospirillaceae</taxon>
        <taxon>Phaeospirillum</taxon>
    </lineage>
</organism>
<comment type="similarity">
    <text evidence="1 2">Belongs to the OprB family.</text>
</comment>
<gene>
    <name evidence="3" type="ORF">ACFSNB_05770</name>
</gene>
<name>A0ABW5C9A9_9PROT</name>
<evidence type="ECO:0000313" key="4">
    <source>
        <dbReference type="Proteomes" id="UP001597296"/>
    </source>
</evidence>
<evidence type="ECO:0000256" key="2">
    <source>
        <dbReference type="RuleBase" id="RU363072"/>
    </source>
</evidence>
<dbReference type="InterPro" id="IPR007049">
    <property type="entry name" value="Carb-sel_porin_OprB"/>
</dbReference>
<dbReference type="Proteomes" id="UP001597296">
    <property type="component" value="Unassembled WGS sequence"/>
</dbReference>
<accession>A0ABW5C9A9</accession>
<dbReference type="Gene3D" id="2.40.160.180">
    <property type="entry name" value="Carbohydrate-selective porin OprB"/>
    <property type="match status" value="1"/>
</dbReference>
<dbReference type="EMBL" id="JBHUIY010000008">
    <property type="protein sequence ID" value="MFD2233306.1"/>
    <property type="molecule type" value="Genomic_DNA"/>
</dbReference>
<proteinExistence type="inferred from homology"/>
<evidence type="ECO:0000256" key="1">
    <source>
        <dbReference type="ARBA" id="ARBA00008769"/>
    </source>
</evidence>
<reference evidence="4" key="1">
    <citation type="journal article" date="2019" name="Int. J. Syst. Evol. Microbiol.">
        <title>The Global Catalogue of Microorganisms (GCM) 10K type strain sequencing project: providing services to taxonomists for standard genome sequencing and annotation.</title>
        <authorList>
            <consortium name="The Broad Institute Genomics Platform"/>
            <consortium name="The Broad Institute Genome Sequencing Center for Infectious Disease"/>
            <person name="Wu L."/>
            <person name="Ma J."/>
        </authorList>
    </citation>
    <scope>NUCLEOTIDE SEQUENCE [LARGE SCALE GENOMIC DNA]</scope>
    <source>
        <strain evidence="4">KCTC 15012</strain>
    </source>
</reference>
<evidence type="ECO:0000313" key="3">
    <source>
        <dbReference type="EMBL" id="MFD2233306.1"/>
    </source>
</evidence>
<protein>
    <submittedName>
        <fullName evidence="3">Carbohydrate porin</fullName>
    </submittedName>
</protein>